<dbReference type="EMBL" id="CAJPVJ010042538">
    <property type="protein sequence ID" value="CAG2182137.1"/>
    <property type="molecule type" value="Genomic_DNA"/>
</dbReference>
<evidence type="ECO:0000256" key="4">
    <source>
        <dbReference type="ARBA" id="ARBA00022529"/>
    </source>
</evidence>
<dbReference type="GO" id="GO:0016020">
    <property type="term" value="C:membrane"/>
    <property type="evidence" value="ECO:0007669"/>
    <property type="project" value="TreeGrafter"/>
</dbReference>
<keyword evidence="3" id="KW-0964">Secreted</keyword>
<evidence type="ECO:0000256" key="7">
    <source>
        <dbReference type="ARBA" id="ARBA00022859"/>
    </source>
</evidence>
<evidence type="ECO:0000256" key="5">
    <source>
        <dbReference type="ARBA" id="ARBA00022588"/>
    </source>
</evidence>
<feature type="domain" description="Reelin" evidence="9">
    <location>
        <begin position="1"/>
        <end position="139"/>
    </location>
</feature>
<dbReference type="PANTHER" id="PTHR45828:SF9">
    <property type="entry name" value="CELL WALL INTEGRITY AND STRESS RESPONSE COMPONENT 4-LIKE-RELATED"/>
    <property type="match status" value="1"/>
</dbReference>
<dbReference type="CDD" id="cd08544">
    <property type="entry name" value="Reeler"/>
    <property type="match status" value="1"/>
</dbReference>
<keyword evidence="8" id="KW-0044">Antibiotic</keyword>
<evidence type="ECO:0000313" key="10">
    <source>
        <dbReference type="EMBL" id="CAD7665000.1"/>
    </source>
</evidence>
<comment type="subcellular location">
    <subcellularLocation>
        <location evidence="1">Secreted</location>
    </subcellularLocation>
</comment>
<evidence type="ECO:0000256" key="8">
    <source>
        <dbReference type="ARBA" id="ARBA00023022"/>
    </source>
</evidence>
<dbReference type="EMBL" id="OC957363">
    <property type="protein sequence ID" value="CAD7665000.1"/>
    <property type="molecule type" value="Genomic_DNA"/>
</dbReference>
<reference evidence="10" key="1">
    <citation type="submission" date="2020-11" db="EMBL/GenBank/DDBJ databases">
        <authorList>
            <person name="Tran Van P."/>
        </authorList>
    </citation>
    <scope>NUCLEOTIDE SEQUENCE</scope>
</reference>
<dbReference type="GO" id="GO:0042742">
    <property type="term" value="P:defense response to bacterium"/>
    <property type="evidence" value="ECO:0007669"/>
    <property type="project" value="UniProtKB-KW"/>
</dbReference>
<keyword evidence="4" id="KW-0929">Antimicrobial</keyword>
<protein>
    <recommendedName>
        <fullName evidence="9">Reelin domain-containing protein</fullName>
    </recommendedName>
</protein>
<comment type="similarity">
    <text evidence="2">Belongs to the insect defense protein family.</text>
</comment>
<dbReference type="GO" id="GO:0005576">
    <property type="term" value="C:extracellular region"/>
    <property type="evidence" value="ECO:0007669"/>
    <property type="project" value="UniProtKB-SubCell"/>
</dbReference>
<dbReference type="GO" id="GO:0045087">
    <property type="term" value="P:innate immune response"/>
    <property type="evidence" value="ECO:0007669"/>
    <property type="project" value="UniProtKB-KW"/>
</dbReference>
<dbReference type="PANTHER" id="PTHR45828">
    <property type="entry name" value="CYTOCHROME B561/FERRIC REDUCTASE TRANSMEMBRANE"/>
    <property type="match status" value="1"/>
</dbReference>
<sequence>MLVKVIKCYPTGAPEAVCEGLVPKHGVAPQTSKSPYVLTAHQTNGSMIELIIESHQNTPFRGFAIQAHNVNQSNEVIGQFSVQEQDRQHIHTIHCSGGRNNTITHSDKDVKQSVSVQWKAPSDLTKGTAIKFVGTVVKD</sequence>
<dbReference type="Pfam" id="PF02014">
    <property type="entry name" value="Reeler"/>
    <property type="match status" value="1"/>
</dbReference>
<organism evidence="10">
    <name type="scientific">Oppiella nova</name>
    <dbReference type="NCBI Taxonomy" id="334625"/>
    <lineage>
        <taxon>Eukaryota</taxon>
        <taxon>Metazoa</taxon>
        <taxon>Ecdysozoa</taxon>
        <taxon>Arthropoda</taxon>
        <taxon>Chelicerata</taxon>
        <taxon>Arachnida</taxon>
        <taxon>Acari</taxon>
        <taxon>Acariformes</taxon>
        <taxon>Sarcoptiformes</taxon>
        <taxon>Oribatida</taxon>
        <taxon>Brachypylina</taxon>
        <taxon>Oppioidea</taxon>
        <taxon>Oppiidae</taxon>
        <taxon>Oppiella</taxon>
    </lineage>
</organism>
<proteinExistence type="inferred from homology"/>
<evidence type="ECO:0000256" key="2">
    <source>
        <dbReference type="ARBA" id="ARBA00008501"/>
    </source>
</evidence>
<dbReference type="Proteomes" id="UP000728032">
    <property type="component" value="Unassembled WGS sequence"/>
</dbReference>
<dbReference type="InterPro" id="IPR051237">
    <property type="entry name" value="Ferric-chelate_Red/DefProt"/>
</dbReference>
<evidence type="ECO:0000256" key="6">
    <source>
        <dbReference type="ARBA" id="ARBA00022729"/>
    </source>
</evidence>
<keyword evidence="5" id="KW-0399">Innate immunity</keyword>
<feature type="non-terminal residue" evidence="10">
    <location>
        <position position="139"/>
    </location>
</feature>
<dbReference type="InterPro" id="IPR042307">
    <property type="entry name" value="Reeler_sf"/>
</dbReference>
<keyword evidence="6" id="KW-0732">Signal</keyword>
<dbReference type="PROSITE" id="PS51019">
    <property type="entry name" value="REELIN"/>
    <property type="match status" value="1"/>
</dbReference>
<gene>
    <name evidence="10" type="ORF">ONB1V03_LOCUS21558</name>
</gene>
<keyword evidence="7" id="KW-0391">Immunity</keyword>
<keyword evidence="11" id="KW-1185">Reference proteome</keyword>
<dbReference type="Gene3D" id="2.60.40.4060">
    <property type="entry name" value="Reeler domain"/>
    <property type="match status" value="1"/>
</dbReference>
<evidence type="ECO:0000256" key="3">
    <source>
        <dbReference type="ARBA" id="ARBA00022525"/>
    </source>
</evidence>
<dbReference type="AlphaFoldDB" id="A0A7R9MRA5"/>
<accession>A0A7R9MRA5</accession>
<dbReference type="OrthoDB" id="2105077at2759"/>
<evidence type="ECO:0000256" key="1">
    <source>
        <dbReference type="ARBA" id="ARBA00004613"/>
    </source>
</evidence>
<evidence type="ECO:0000259" key="9">
    <source>
        <dbReference type="PROSITE" id="PS51019"/>
    </source>
</evidence>
<evidence type="ECO:0000313" key="11">
    <source>
        <dbReference type="Proteomes" id="UP000728032"/>
    </source>
</evidence>
<dbReference type="InterPro" id="IPR002861">
    <property type="entry name" value="Reeler_dom"/>
</dbReference>
<name>A0A7R9MRA5_9ACAR</name>